<name>A0AAN9IMC9_CROPI</name>
<comment type="caution">
    <text evidence="1">The sequence shown here is derived from an EMBL/GenBank/DDBJ whole genome shotgun (WGS) entry which is preliminary data.</text>
</comment>
<organism evidence="1 2">
    <name type="scientific">Crotalaria pallida</name>
    <name type="common">Smooth rattlebox</name>
    <name type="synonym">Crotalaria striata</name>
    <dbReference type="NCBI Taxonomy" id="3830"/>
    <lineage>
        <taxon>Eukaryota</taxon>
        <taxon>Viridiplantae</taxon>
        <taxon>Streptophyta</taxon>
        <taxon>Embryophyta</taxon>
        <taxon>Tracheophyta</taxon>
        <taxon>Spermatophyta</taxon>
        <taxon>Magnoliopsida</taxon>
        <taxon>eudicotyledons</taxon>
        <taxon>Gunneridae</taxon>
        <taxon>Pentapetalae</taxon>
        <taxon>rosids</taxon>
        <taxon>fabids</taxon>
        <taxon>Fabales</taxon>
        <taxon>Fabaceae</taxon>
        <taxon>Papilionoideae</taxon>
        <taxon>50 kb inversion clade</taxon>
        <taxon>genistoids sensu lato</taxon>
        <taxon>core genistoids</taxon>
        <taxon>Crotalarieae</taxon>
        <taxon>Crotalaria</taxon>
    </lineage>
</organism>
<gene>
    <name evidence="1" type="ORF">RIF29_11639</name>
</gene>
<dbReference type="EMBL" id="JAYWIO010000002">
    <property type="protein sequence ID" value="KAK7282674.1"/>
    <property type="molecule type" value="Genomic_DNA"/>
</dbReference>
<evidence type="ECO:0000313" key="2">
    <source>
        <dbReference type="Proteomes" id="UP001372338"/>
    </source>
</evidence>
<keyword evidence="2" id="KW-1185">Reference proteome</keyword>
<dbReference type="AlphaFoldDB" id="A0AAN9IMC9"/>
<protein>
    <submittedName>
        <fullName evidence="1">Uncharacterized protein</fullName>
    </submittedName>
</protein>
<accession>A0AAN9IMC9</accession>
<sequence length="441" mass="48411">MDDNNSLSGIRRSKRKRVFIDDGGAENTCNAHFSSNGMSVVEGYQSVGQSSCRRRIAFRNSLLGNVPISGIESGEFRSMATIQEHALQDITNQLPCGIGMITPQRNRSHVLQDISAPSAACFANHGENVDMNLISEVGKPIPIDVEPVSEAVQETRVLNTPQRKQRHVLQESRNDCEVSFGNSMDSEGITLKCDVGKHSLLDVQPVTEVSHNQQLDRELTGLRCSSKDFSSIQVEHYIMKSRQQVQKIMSTLPDSSEQTSCMYTPLLWNKVGRNNVHDCSGLDHAVAQADKNACSCVLISPRKWQKLSTGVVNRFVDDLANHNLDEQGACVGACDHDTYGDNDATRKSECVTNLHNLHGPLSPVKGVQAVNTVNGARTKRKKCDVVTENVKVVEGICLKDNGPVNVQKISEANIYVKRRGVVVCSVSEAGASCEEEEELHE</sequence>
<dbReference type="Proteomes" id="UP001372338">
    <property type="component" value="Unassembled WGS sequence"/>
</dbReference>
<reference evidence="1 2" key="1">
    <citation type="submission" date="2024-01" db="EMBL/GenBank/DDBJ databases">
        <title>The genomes of 5 underutilized Papilionoideae crops provide insights into root nodulation and disease resistanc.</title>
        <authorList>
            <person name="Yuan L."/>
        </authorList>
    </citation>
    <scope>NUCLEOTIDE SEQUENCE [LARGE SCALE GENOMIC DNA]</scope>
    <source>
        <strain evidence="1">ZHUSHIDOU_FW_LH</strain>
        <tissue evidence="1">Leaf</tissue>
    </source>
</reference>
<proteinExistence type="predicted"/>
<evidence type="ECO:0000313" key="1">
    <source>
        <dbReference type="EMBL" id="KAK7282674.1"/>
    </source>
</evidence>